<keyword evidence="2" id="KW-0472">Membrane</keyword>
<dbReference type="EMBL" id="QFQB01000001">
    <property type="protein sequence ID" value="PZQ49132.1"/>
    <property type="molecule type" value="Genomic_DNA"/>
</dbReference>
<proteinExistence type="predicted"/>
<organism evidence="3 4">
    <name type="scientific">Micavibrio aeruginosavorus</name>
    <dbReference type="NCBI Taxonomy" id="349221"/>
    <lineage>
        <taxon>Bacteria</taxon>
        <taxon>Pseudomonadati</taxon>
        <taxon>Bdellovibrionota</taxon>
        <taxon>Bdellovibrionia</taxon>
        <taxon>Bdellovibrionales</taxon>
        <taxon>Pseudobdellovibrionaceae</taxon>
        <taxon>Micavibrio</taxon>
    </lineage>
</organism>
<evidence type="ECO:0000313" key="3">
    <source>
        <dbReference type="EMBL" id="PZQ49132.1"/>
    </source>
</evidence>
<evidence type="ECO:0000256" key="2">
    <source>
        <dbReference type="SAM" id="Phobius"/>
    </source>
</evidence>
<comment type="caution">
    <text evidence="3">The sequence shown here is derived from an EMBL/GenBank/DDBJ whole genome shotgun (WGS) entry which is preliminary data.</text>
</comment>
<accession>A0A2W5N6P6</accession>
<sequence length="429" mass="46205">MSNDDLDNDLDVENFDDGEGFDDFSKKGSLGDMWRNNPMVKIGVILAAFAIIVGAIILFGGSAEKKQRSSVAGASDITEAPGSSEVSATMKEAIDTKNLENAENALRTSGSAVPIPVEPPKGVIPVPVEEMSGEDPLERWRRMQEERVRQQEMLAQAKPQTAPVAPPVDTKTPAVNAMSQAMVTQMQSILQNQKIPEPRFKKITGVTFVEDSERKKMEKLAAAQREMQQMQAAAMVDEQVENIIIPAGTIEYGQLLIEANTDAPGPVLAQIVSGPLKGSRVLGSFKSTDQYLTLEFSQLVLDGISYPIQAIAIDPDTTMPGMITEIDHRYFKRVILPAAAAFVSGFADAVSESGTTSVYISDSSVTQSTSDKDSKQEVASGISEAGDELSDIMDEEADRTQPMLRVAAGTPMGVLFTQPVTDTNLASTR</sequence>
<reference evidence="3 4" key="1">
    <citation type="submission" date="2017-08" db="EMBL/GenBank/DDBJ databases">
        <title>Infants hospitalized years apart are colonized by the same room-sourced microbial strains.</title>
        <authorList>
            <person name="Brooks B."/>
            <person name="Olm M.R."/>
            <person name="Firek B.A."/>
            <person name="Baker R."/>
            <person name="Thomas B.C."/>
            <person name="Morowitz M.J."/>
            <person name="Banfield J.F."/>
        </authorList>
    </citation>
    <scope>NUCLEOTIDE SEQUENCE [LARGE SCALE GENOMIC DNA]</scope>
    <source>
        <strain evidence="3">S2_005_002_R2_29</strain>
    </source>
</reference>
<name>A0A2W5N6P6_9BACT</name>
<feature type="transmembrane region" description="Helical" evidence="2">
    <location>
        <begin position="39"/>
        <end position="60"/>
    </location>
</feature>
<protein>
    <submittedName>
        <fullName evidence="3">Type IV secretion protein DotG</fullName>
    </submittedName>
</protein>
<dbReference type="InterPro" id="IPR005498">
    <property type="entry name" value="T4SS_VirB10/TraB/TrbI"/>
</dbReference>
<keyword evidence="2" id="KW-1133">Transmembrane helix</keyword>
<evidence type="ECO:0000256" key="1">
    <source>
        <dbReference type="SAM" id="MobiDB-lite"/>
    </source>
</evidence>
<keyword evidence="2" id="KW-0812">Transmembrane</keyword>
<dbReference type="CDD" id="cd16431">
    <property type="entry name" value="IcmE"/>
    <property type="match status" value="1"/>
</dbReference>
<feature type="region of interest" description="Disordered" evidence="1">
    <location>
        <begin position="361"/>
        <end position="390"/>
    </location>
</feature>
<dbReference type="InterPro" id="IPR049855">
    <property type="entry name" value="DotG/IcmE-like_C"/>
</dbReference>
<dbReference type="Pfam" id="PF03743">
    <property type="entry name" value="TrbI"/>
    <property type="match status" value="1"/>
</dbReference>
<dbReference type="AlphaFoldDB" id="A0A2W5N6P6"/>
<dbReference type="Proteomes" id="UP000249417">
    <property type="component" value="Unassembled WGS sequence"/>
</dbReference>
<gene>
    <name evidence="3" type="ORF">DI551_00330</name>
</gene>
<evidence type="ECO:0000313" key="4">
    <source>
        <dbReference type="Proteomes" id="UP000249417"/>
    </source>
</evidence>